<feature type="region of interest" description="Disordered" evidence="3">
    <location>
        <begin position="657"/>
        <end position="677"/>
    </location>
</feature>
<dbReference type="PANTHER" id="PTHR10380">
    <property type="entry name" value="CUTICLE PROTEIN"/>
    <property type="match status" value="1"/>
</dbReference>
<organism evidence="4">
    <name type="scientific">Timema bartmani</name>
    <dbReference type="NCBI Taxonomy" id="61472"/>
    <lineage>
        <taxon>Eukaryota</taxon>
        <taxon>Metazoa</taxon>
        <taxon>Ecdysozoa</taxon>
        <taxon>Arthropoda</taxon>
        <taxon>Hexapoda</taxon>
        <taxon>Insecta</taxon>
        <taxon>Pterygota</taxon>
        <taxon>Neoptera</taxon>
        <taxon>Polyneoptera</taxon>
        <taxon>Phasmatodea</taxon>
        <taxon>Timematodea</taxon>
        <taxon>Timematoidea</taxon>
        <taxon>Timematidae</taxon>
        <taxon>Timema</taxon>
    </lineage>
</organism>
<dbReference type="InterPro" id="IPR000618">
    <property type="entry name" value="Insect_cuticle"/>
</dbReference>
<name>A0A7R9F3N8_9NEOP</name>
<evidence type="ECO:0000313" key="4">
    <source>
        <dbReference type="EMBL" id="CAD7446078.1"/>
    </source>
</evidence>
<evidence type="ECO:0000256" key="1">
    <source>
        <dbReference type="ARBA" id="ARBA00022460"/>
    </source>
</evidence>
<dbReference type="EMBL" id="OD567726">
    <property type="protein sequence ID" value="CAD7446078.1"/>
    <property type="molecule type" value="Genomic_DNA"/>
</dbReference>
<feature type="compositionally biased region" description="Basic and acidic residues" evidence="3">
    <location>
        <begin position="567"/>
        <end position="576"/>
    </location>
</feature>
<feature type="region of interest" description="Disordered" evidence="3">
    <location>
        <begin position="549"/>
        <end position="584"/>
    </location>
</feature>
<evidence type="ECO:0000256" key="2">
    <source>
        <dbReference type="PROSITE-ProRule" id="PRU00497"/>
    </source>
</evidence>
<dbReference type="InterPro" id="IPR031311">
    <property type="entry name" value="CHIT_BIND_RR_consensus"/>
</dbReference>
<reference evidence="4" key="1">
    <citation type="submission" date="2020-11" db="EMBL/GenBank/DDBJ databases">
        <authorList>
            <person name="Tran Van P."/>
        </authorList>
    </citation>
    <scope>NUCLEOTIDE SEQUENCE</scope>
</reference>
<dbReference type="Pfam" id="PF00379">
    <property type="entry name" value="Chitin_bind_4"/>
    <property type="match status" value="9"/>
</dbReference>
<keyword evidence="1 2" id="KW-0193">Cuticle</keyword>
<feature type="region of interest" description="Disordered" evidence="3">
    <location>
        <begin position="940"/>
        <end position="965"/>
    </location>
</feature>
<feature type="region of interest" description="Disordered" evidence="3">
    <location>
        <begin position="462"/>
        <end position="484"/>
    </location>
</feature>
<proteinExistence type="predicted"/>
<dbReference type="PROSITE" id="PS00233">
    <property type="entry name" value="CHIT_BIND_RR_1"/>
    <property type="match status" value="1"/>
</dbReference>
<accession>A0A7R9F3N8</accession>
<dbReference type="PROSITE" id="PS51155">
    <property type="entry name" value="CHIT_BIND_RR_2"/>
    <property type="match status" value="9"/>
</dbReference>
<protein>
    <submittedName>
        <fullName evidence="4">Uncharacterized protein</fullName>
    </submittedName>
</protein>
<dbReference type="AlphaFoldDB" id="A0A7R9F3N8"/>
<feature type="compositionally biased region" description="Polar residues" evidence="3">
    <location>
        <begin position="347"/>
        <end position="364"/>
    </location>
</feature>
<feature type="compositionally biased region" description="Low complexity" evidence="3">
    <location>
        <begin position="940"/>
        <end position="955"/>
    </location>
</feature>
<feature type="compositionally biased region" description="Polar residues" evidence="3">
    <location>
        <begin position="766"/>
        <end position="778"/>
    </location>
</feature>
<feature type="compositionally biased region" description="Polar residues" evidence="3">
    <location>
        <begin position="549"/>
        <end position="566"/>
    </location>
</feature>
<sequence length="1069" mass="113199">MPDLSHARTVRKLSICGVGMLEGQVTRARPIGWVGIPDLWRVKACLTHAVVCDKSPAILKRKRRQNTNMAANVSAGTAKLGERAREQLKNKIKRIDCNERWPDWSNQVSERLKDRTGSIFQAHALEPVQSSLQALCNINVLIVSLVLATGALSWENLPSIPAGRRAQYYLLHDDGAYKFGYDTGEGQSALVRAGPSNEVEGQYSYLGSTGELVHQAYTAGQNGFIPLQIADAGVPRVTNAIAASLENNGRINSNNDVNADASYSFNIDTDTYKRTESADSKGNVQGQYSYSSPQSGSQSLSYIAGAETGFVVTGGSSGLGPLGVSSGKVSSLSPLLSTSNSEETADIRNNLNPDGSYSFSFKTPEQSREEVADAQNNVRGSYSFRSKDDGKTRQVNYQAGAATGFVATGDHLPKSLSQEPELSVGTFSSTPISNAVAYGSTNIDTTSSLFNKLNPDGSYSFSYNADDHSRQESADSQNNVRGSFSFKAKDDGITRHVDYEAGAATGFVARGSHLPVAPNPVTVLGAPALSSSYSALPLDQSSSKEAVNTFSTGKAPSGDASYSFSYDTDKQSREESSDAQGNVQGSFSFIANDGVQRKVDYEAGAEKGFVAKGSHLPVAPLSYNTPTPAQVLSTYATVNGIAPISSGIINPDGSYSFSYSSEDQSRQESADSKNNVHGSFSFKAKDDKLSRTVNYQAGASTGFITQDGLPVEPFQTLGYSPGLISSLATPNSYSQYPSNAKSTINPDGSYSFAYTTDDQSREESADANNNVRGSYSFRTNDDGQTLKRIDYEASSATEFVAKGAHIPESPKVPLSSLSTYGVTSLKPTSLTAGVGLGSSSGSTADGSYSFSYATADQTRDEAGDANGNVRGSFSFVAKDDGLRRQVNYEAGAEKGFIATGSHLPVAPSTGIIDGASANIKPGITIDGYAKGLSNLVNNANQGDNNNGDGSYSYNYKTDSSSKQESADAQGNVVGSFSFIGGDGVNRNVQYTSRGDEGFLATGEHLPKPGTVAENLSIDSVSTTHGLPAPSILASSRATTQQIRSPDFVISSYLPPQSLHKFGYIFDTKV</sequence>
<feature type="region of interest" description="Disordered" evidence="3">
    <location>
        <begin position="335"/>
        <end position="374"/>
    </location>
</feature>
<dbReference type="GO" id="GO:0008010">
    <property type="term" value="F:structural constituent of chitin-based larval cuticle"/>
    <property type="evidence" value="ECO:0007669"/>
    <property type="project" value="TreeGrafter"/>
</dbReference>
<dbReference type="InterPro" id="IPR050468">
    <property type="entry name" value="Cuticle_Struct_Prot"/>
</dbReference>
<gene>
    <name evidence="4" type="ORF">TBIB3V08_LOCUS8417</name>
</gene>
<evidence type="ECO:0000256" key="3">
    <source>
        <dbReference type="SAM" id="MobiDB-lite"/>
    </source>
</evidence>
<feature type="region of interest" description="Disordered" evidence="3">
    <location>
        <begin position="757"/>
        <end position="779"/>
    </location>
</feature>
<dbReference type="GO" id="GO:0062129">
    <property type="term" value="C:chitin-based extracellular matrix"/>
    <property type="evidence" value="ECO:0007669"/>
    <property type="project" value="TreeGrafter"/>
</dbReference>